<name>A0ACB0F8W2_RANTA</name>
<protein>
    <submittedName>
        <fullName evidence="1">Uncharacterized protein</fullName>
    </submittedName>
</protein>
<evidence type="ECO:0000313" key="2">
    <source>
        <dbReference type="Proteomes" id="UP001162501"/>
    </source>
</evidence>
<dbReference type="EMBL" id="OX596088">
    <property type="protein sequence ID" value="CAI9709480.1"/>
    <property type="molecule type" value="Genomic_DNA"/>
</dbReference>
<accession>A0ACB0F8W2</accession>
<reference evidence="1" key="1">
    <citation type="submission" date="2023-05" db="EMBL/GenBank/DDBJ databases">
        <authorList>
            <consortium name="ELIXIR-Norway"/>
        </authorList>
    </citation>
    <scope>NUCLEOTIDE SEQUENCE</scope>
</reference>
<proteinExistence type="predicted"/>
<gene>
    <name evidence="1" type="ORF">MRATA1EN3_LOCUS20693</name>
</gene>
<evidence type="ECO:0000313" key="1">
    <source>
        <dbReference type="EMBL" id="CAI9709480.1"/>
    </source>
</evidence>
<dbReference type="Proteomes" id="UP001162501">
    <property type="component" value="Chromosome 4"/>
</dbReference>
<sequence>MELDWEPAPSSLRVPRPRAPPPRRPGRPSPSPQPSGCGVHHSAARTPNRDERAGARRLRKPGMSRNWKKRWPRLPKRGALRRRGGALLERSAHCARAAVGVVPMELL</sequence>
<organism evidence="1 2">
    <name type="scientific">Rangifer tarandus platyrhynchus</name>
    <name type="common">Svalbard reindeer</name>
    <dbReference type="NCBI Taxonomy" id="3082113"/>
    <lineage>
        <taxon>Eukaryota</taxon>
        <taxon>Metazoa</taxon>
        <taxon>Chordata</taxon>
        <taxon>Craniata</taxon>
        <taxon>Vertebrata</taxon>
        <taxon>Euteleostomi</taxon>
        <taxon>Mammalia</taxon>
        <taxon>Eutheria</taxon>
        <taxon>Laurasiatheria</taxon>
        <taxon>Artiodactyla</taxon>
        <taxon>Ruminantia</taxon>
        <taxon>Pecora</taxon>
        <taxon>Cervidae</taxon>
        <taxon>Odocoileinae</taxon>
        <taxon>Rangifer</taxon>
    </lineage>
</organism>